<dbReference type="EC" id="4.2.1.-" evidence="3"/>
<evidence type="ECO:0000313" key="4">
    <source>
        <dbReference type="Proteomes" id="UP001229313"/>
    </source>
</evidence>
<dbReference type="InterPro" id="IPR002818">
    <property type="entry name" value="DJ-1/PfpI"/>
</dbReference>
<dbReference type="Proteomes" id="UP001229313">
    <property type="component" value="Chromosome"/>
</dbReference>
<keyword evidence="4" id="KW-1185">Reference proteome</keyword>
<evidence type="ECO:0000313" key="3">
    <source>
        <dbReference type="EMBL" id="WMT01564.1"/>
    </source>
</evidence>
<dbReference type="GO" id="GO:0016829">
    <property type="term" value="F:lyase activity"/>
    <property type="evidence" value="ECO:0007669"/>
    <property type="project" value="UniProtKB-KW"/>
</dbReference>
<dbReference type="Pfam" id="PF01965">
    <property type="entry name" value="DJ-1_PfpI"/>
    <property type="match status" value="1"/>
</dbReference>
<dbReference type="PANTHER" id="PTHR43130:SF15">
    <property type="entry name" value="THIJ_PFPI FAMILY PROTEIN (AFU_ORTHOLOGUE AFUA_5G14240)"/>
    <property type="match status" value="1"/>
</dbReference>
<gene>
    <name evidence="3" type="ORF">RDV84_16440</name>
</gene>
<feature type="domain" description="DJ-1/PfpI" evidence="2">
    <location>
        <begin position="52"/>
        <end position="217"/>
    </location>
</feature>
<dbReference type="EMBL" id="CP133568">
    <property type="protein sequence ID" value="WMT01564.1"/>
    <property type="molecule type" value="Genomic_DNA"/>
</dbReference>
<dbReference type="RefSeq" id="WP_309150943.1">
    <property type="nucleotide sequence ID" value="NZ_CP133568.1"/>
</dbReference>
<keyword evidence="1" id="KW-0732">Signal</keyword>
<sequence length="253" mass="26254">MNDMGGMDLNGRSRRAALLHLGLAASAVALTAGAARATGGANGANDAGDDLMRVGMVVFDGFQLLDVFGPLEMFGALRDRLRIVILAQNTGLVASSAGPAVAVDRAFADAPDLDVLLVPGGMGTRREVGNAALIEAVKALALKTPHVASICTGAAILARTGVLDGARATTNKRAFAWATAQGPKVDWVERARWVEDGKYFTSSGISAGMDMSLALIAKLFGGDTATRVANGAEYRWNRDPDEDPFAALNGLAR</sequence>
<dbReference type="InterPro" id="IPR029062">
    <property type="entry name" value="Class_I_gatase-like"/>
</dbReference>
<organism evidence="3 4">
    <name type="scientific">Lysobacter yananisis</name>
    <dbReference type="NCBI Taxonomy" id="1003114"/>
    <lineage>
        <taxon>Bacteria</taxon>
        <taxon>Pseudomonadati</taxon>
        <taxon>Pseudomonadota</taxon>
        <taxon>Gammaproteobacteria</taxon>
        <taxon>Lysobacterales</taxon>
        <taxon>Lysobacteraceae</taxon>
        <taxon>Lysobacter</taxon>
    </lineage>
</organism>
<reference evidence="3 4" key="1">
    <citation type="submission" date="2023-08" db="EMBL/GenBank/DDBJ databases">
        <title>The whole genome sequence of Lysobacter yananisis.</title>
        <authorList>
            <person name="Sun H."/>
        </authorList>
    </citation>
    <scope>NUCLEOTIDE SEQUENCE [LARGE SCALE GENOMIC DNA]</scope>
    <source>
        <strain evidence="3 4">SNNU513</strain>
    </source>
</reference>
<dbReference type="PANTHER" id="PTHR43130">
    <property type="entry name" value="ARAC-FAMILY TRANSCRIPTIONAL REGULATOR"/>
    <property type="match status" value="1"/>
</dbReference>
<dbReference type="CDD" id="cd03139">
    <property type="entry name" value="GATase1_PfpI_2"/>
    <property type="match status" value="1"/>
</dbReference>
<keyword evidence="3" id="KW-0456">Lyase</keyword>
<feature type="signal peptide" evidence="1">
    <location>
        <begin position="1"/>
        <end position="34"/>
    </location>
</feature>
<evidence type="ECO:0000259" key="2">
    <source>
        <dbReference type="Pfam" id="PF01965"/>
    </source>
</evidence>
<dbReference type="InterPro" id="IPR052158">
    <property type="entry name" value="INH-QAR"/>
</dbReference>
<proteinExistence type="predicted"/>
<protein>
    <submittedName>
        <fullName evidence="3">DJ-1/PfpI family protein</fullName>
        <ecNumber evidence="3">4.2.1.-</ecNumber>
    </submittedName>
</protein>
<name>A0ABY9P3P4_9GAMM</name>
<feature type="chain" id="PRO_5046016360" evidence="1">
    <location>
        <begin position="35"/>
        <end position="253"/>
    </location>
</feature>
<dbReference type="Gene3D" id="3.40.50.880">
    <property type="match status" value="1"/>
</dbReference>
<dbReference type="SUPFAM" id="SSF52317">
    <property type="entry name" value="Class I glutamine amidotransferase-like"/>
    <property type="match status" value="1"/>
</dbReference>
<evidence type="ECO:0000256" key="1">
    <source>
        <dbReference type="SAM" id="SignalP"/>
    </source>
</evidence>
<accession>A0ABY9P3P4</accession>